<protein>
    <recommendedName>
        <fullName evidence="8">DUF86 domain-containing protein</fullName>
    </recommendedName>
</protein>
<evidence type="ECO:0000256" key="3">
    <source>
        <dbReference type="ARBA" id="ARBA00022722"/>
    </source>
</evidence>
<reference evidence="6 7" key="1">
    <citation type="submission" date="2013-10" db="EMBL/GenBank/DDBJ databases">
        <authorList>
            <person name="Wang G."/>
            <person name="Zhuang W."/>
        </authorList>
    </citation>
    <scope>NUCLEOTIDE SEQUENCE [LARGE SCALE GENOMIC DNA]</scope>
    <source>
        <strain evidence="6 7">DSM 20118</strain>
    </source>
</reference>
<evidence type="ECO:0000256" key="2">
    <source>
        <dbReference type="ARBA" id="ARBA00022649"/>
    </source>
</evidence>
<evidence type="ECO:0008006" key="8">
    <source>
        <dbReference type="Google" id="ProtNLM"/>
    </source>
</evidence>
<keyword evidence="2" id="KW-1277">Toxin-antitoxin system</keyword>
<dbReference type="InterPro" id="IPR008201">
    <property type="entry name" value="HepT-like"/>
</dbReference>
<sequence length="112" mass="12187">MRPDLLFVAEMTDAATRIATLAAGRDAAAVDDDPTVRDALLWNFTVLGEAATQVSEETRVTYPEIPWRRAAGLRNRIVHGYWSTDTDVLVSTAHDVVPGLLVQLRAVLAALS</sequence>
<organism evidence="6 7">
    <name type="scientific">Cellulomonas cellasea DSM 20118</name>
    <dbReference type="NCBI Taxonomy" id="1408250"/>
    <lineage>
        <taxon>Bacteria</taxon>
        <taxon>Bacillati</taxon>
        <taxon>Actinomycetota</taxon>
        <taxon>Actinomycetes</taxon>
        <taxon>Micrococcales</taxon>
        <taxon>Cellulomonadaceae</taxon>
        <taxon>Cellulomonas</taxon>
    </lineage>
</organism>
<dbReference type="RefSeq" id="WP_034635064.1">
    <property type="nucleotide sequence ID" value="NZ_AXNT01000190.1"/>
</dbReference>
<name>A0A0A0B5L9_9CELL</name>
<dbReference type="GO" id="GO:0016787">
    <property type="term" value="F:hydrolase activity"/>
    <property type="evidence" value="ECO:0007669"/>
    <property type="project" value="UniProtKB-KW"/>
</dbReference>
<dbReference type="Pfam" id="PF01934">
    <property type="entry name" value="HepT-like"/>
    <property type="match status" value="1"/>
</dbReference>
<keyword evidence="7" id="KW-1185">Reference proteome</keyword>
<keyword evidence="4" id="KW-0547">Nucleotide-binding</keyword>
<dbReference type="GO" id="GO:0004540">
    <property type="term" value="F:RNA nuclease activity"/>
    <property type="evidence" value="ECO:0007669"/>
    <property type="project" value="InterPro"/>
</dbReference>
<keyword evidence="1" id="KW-0597">Phosphoprotein</keyword>
<evidence type="ECO:0000313" key="6">
    <source>
        <dbReference type="EMBL" id="KGM00576.1"/>
    </source>
</evidence>
<comment type="caution">
    <text evidence="6">The sequence shown here is derived from an EMBL/GenBank/DDBJ whole genome shotgun (WGS) entry which is preliminary data.</text>
</comment>
<evidence type="ECO:0000256" key="4">
    <source>
        <dbReference type="ARBA" id="ARBA00022741"/>
    </source>
</evidence>
<accession>A0A0A0B5L9</accession>
<evidence type="ECO:0000256" key="5">
    <source>
        <dbReference type="ARBA" id="ARBA00022801"/>
    </source>
</evidence>
<dbReference type="EMBL" id="AXNT01000190">
    <property type="protein sequence ID" value="KGM00576.1"/>
    <property type="molecule type" value="Genomic_DNA"/>
</dbReference>
<gene>
    <name evidence="6" type="ORF">Q760_07530</name>
</gene>
<dbReference type="OrthoDB" id="159782at2"/>
<dbReference type="PANTHER" id="PTHR34139:SF1">
    <property type="entry name" value="RNASE MJ1380-RELATED"/>
    <property type="match status" value="1"/>
</dbReference>
<keyword evidence="3" id="KW-0540">Nuclease</keyword>
<dbReference type="PANTHER" id="PTHR34139">
    <property type="entry name" value="UPF0331 PROTEIN MJ0127"/>
    <property type="match status" value="1"/>
</dbReference>
<evidence type="ECO:0000313" key="7">
    <source>
        <dbReference type="Proteomes" id="UP000029833"/>
    </source>
</evidence>
<dbReference type="GO" id="GO:0110001">
    <property type="term" value="C:toxin-antitoxin complex"/>
    <property type="evidence" value="ECO:0007669"/>
    <property type="project" value="InterPro"/>
</dbReference>
<dbReference type="GO" id="GO:0000166">
    <property type="term" value="F:nucleotide binding"/>
    <property type="evidence" value="ECO:0007669"/>
    <property type="project" value="UniProtKB-KW"/>
</dbReference>
<dbReference type="Proteomes" id="UP000029833">
    <property type="component" value="Unassembled WGS sequence"/>
</dbReference>
<keyword evidence="5" id="KW-0378">Hydrolase</keyword>
<evidence type="ECO:0000256" key="1">
    <source>
        <dbReference type="ARBA" id="ARBA00022553"/>
    </source>
</evidence>
<dbReference type="STRING" id="1408250.Q760_07530"/>
<proteinExistence type="predicted"/>
<dbReference type="InterPro" id="IPR051813">
    <property type="entry name" value="HepT_RNase_toxin"/>
</dbReference>
<dbReference type="AlphaFoldDB" id="A0A0A0B5L9"/>